<dbReference type="GO" id="GO:0005852">
    <property type="term" value="C:eukaryotic translation initiation factor 3 complex"/>
    <property type="evidence" value="ECO:0007669"/>
    <property type="project" value="UniProtKB-UniRule"/>
</dbReference>
<keyword evidence="1" id="KW-0963">Cytoplasm</keyword>
<comment type="subcellular location">
    <subcellularLocation>
        <location evidence="1">Cytoplasm</location>
    </subcellularLocation>
</comment>
<dbReference type="GO" id="GO:0006446">
    <property type="term" value="P:regulation of translational initiation"/>
    <property type="evidence" value="ECO:0007669"/>
    <property type="project" value="InterPro"/>
</dbReference>
<comment type="function">
    <text evidence="1">Component of the eukaryotic translation initiation factor 3 (eIF-3) complex, which is involved in protein synthesis of a specialized repertoire of mRNAs and, together with other initiation factors, stimulates binding of mRNA and methionyl-tRNAi to the 40S ribosome. The eIF-3 complex specifically targets and initiates translation of a subset of mRNAs involved in cell proliferation.</text>
</comment>
<comment type="subunit">
    <text evidence="1">Component of the eukaryotic translation initiation factor 3 (eIF-3) complex.</text>
</comment>
<dbReference type="InterPro" id="IPR036390">
    <property type="entry name" value="WH_DNA-bd_sf"/>
</dbReference>
<feature type="domain" description="CSN8/PSMD8/EIF3K" evidence="2">
    <location>
        <begin position="52"/>
        <end position="175"/>
    </location>
</feature>
<evidence type="ECO:0000313" key="3">
    <source>
        <dbReference type="EMBL" id="KXZ47474.1"/>
    </source>
</evidence>
<dbReference type="PANTHER" id="PTHR13022">
    <property type="entry name" value="EUKARYOTIC TRANSLATION INITIATION FACTOR 3 SUBUNIT 11"/>
    <property type="match status" value="1"/>
</dbReference>
<evidence type="ECO:0000313" key="4">
    <source>
        <dbReference type="Proteomes" id="UP000075714"/>
    </source>
</evidence>
<dbReference type="PANTHER" id="PTHR13022:SF0">
    <property type="entry name" value="EUKARYOTIC TRANSLATION INITIATION FACTOR 3 SUBUNIT K"/>
    <property type="match status" value="1"/>
</dbReference>
<dbReference type="GO" id="GO:0043022">
    <property type="term" value="F:ribosome binding"/>
    <property type="evidence" value="ECO:0007669"/>
    <property type="project" value="InterPro"/>
</dbReference>
<keyword evidence="1" id="KW-0648">Protein biosynthesis</keyword>
<dbReference type="InterPro" id="IPR016020">
    <property type="entry name" value="Transl_init_fac_sub12_N_euk"/>
</dbReference>
<dbReference type="Pfam" id="PF10075">
    <property type="entry name" value="CSN8_PSD8_EIF3K"/>
    <property type="match status" value="1"/>
</dbReference>
<protein>
    <recommendedName>
        <fullName evidence="1">Eukaryotic translation initiation factor 3 subunit K</fullName>
        <shortName evidence="1">eIF3k</shortName>
    </recommendedName>
    <alternativeName>
        <fullName evidence="1">eIF-3 p25</fullName>
    </alternativeName>
</protein>
<dbReference type="GO" id="GO:0003743">
    <property type="term" value="F:translation initiation factor activity"/>
    <property type="evidence" value="ECO:0007669"/>
    <property type="project" value="UniProtKB-UniRule"/>
</dbReference>
<dbReference type="InterPro" id="IPR016024">
    <property type="entry name" value="ARM-type_fold"/>
</dbReference>
<organism evidence="3 4">
    <name type="scientific">Gonium pectorale</name>
    <name type="common">Green alga</name>
    <dbReference type="NCBI Taxonomy" id="33097"/>
    <lineage>
        <taxon>Eukaryota</taxon>
        <taxon>Viridiplantae</taxon>
        <taxon>Chlorophyta</taxon>
        <taxon>core chlorophytes</taxon>
        <taxon>Chlorophyceae</taxon>
        <taxon>CS clade</taxon>
        <taxon>Chlamydomonadales</taxon>
        <taxon>Volvocaceae</taxon>
        <taxon>Gonium</taxon>
    </lineage>
</organism>
<dbReference type="STRING" id="33097.A0A150GCA7"/>
<comment type="similarity">
    <text evidence="1">Belongs to the eIF-3 subunit K family.</text>
</comment>
<dbReference type="HAMAP" id="MF_03010">
    <property type="entry name" value="eIF3k"/>
    <property type="match status" value="1"/>
</dbReference>
<dbReference type="GO" id="GO:0033290">
    <property type="term" value="C:eukaryotic 48S preinitiation complex"/>
    <property type="evidence" value="ECO:0007669"/>
    <property type="project" value="UniProtKB-UniRule"/>
</dbReference>
<reference evidence="4" key="1">
    <citation type="journal article" date="2016" name="Nat. Commun.">
        <title>The Gonium pectorale genome demonstrates co-option of cell cycle regulation during the evolution of multicellularity.</title>
        <authorList>
            <person name="Hanschen E.R."/>
            <person name="Marriage T.N."/>
            <person name="Ferris P.J."/>
            <person name="Hamaji T."/>
            <person name="Toyoda A."/>
            <person name="Fujiyama A."/>
            <person name="Neme R."/>
            <person name="Noguchi H."/>
            <person name="Minakuchi Y."/>
            <person name="Suzuki M."/>
            <person name="Kawai-Toyooka H."/>
            <person name="Smith D.R."/>
            <person name="Sparks H."/>
            <person name="Anderson J."/>
            <person name="Bakaric R."/>
            <person name="Luria V."/>
            <person name="Karger A."/>
            <person name="Kirschner M.W."/>
            <person name="Durand P.M."/>
            <person name="Michod R.E."/>
            <person name="Nozaki H."/>
            <person name="Olson B.J."/>
        </authorList>
    </citation>
    <scope>NUCLEOTIDE SEQUENCE [LARGE SCALE GENOMIC DNA]</scope>
    <source>
        <strain evidence="4">NIES-2863</strain>
    </source>
</reference>
<gene>
    <name evidence="3" type="ORF">GPECTOR_35g912</name>
</gene>
<dbReference type="EMBL" id="LSYV01000036">
    <property type="protein sequence ID" value="KXZ47474.1"/>
    <property type="molecule type" value="Genomic_DNA"/>
</dbReference>
<comment type="caution">
    <text evidence="3">The sequence shown here is derived from an EMBL/GenBank/DDBJ whole genome shotgun (WGS) entry which is preliminary data.</text>
</comment>
<dbReference type="Gene3D" id="1.25.40.250">
    <property type="entry name" value="ARM repeat, domain 1"/>
    <property type="match status" value="1"/>
</dbReference>
<dbReference type="SUPFAM" id="SSF48371">
    <property type="entry name" value="ARM repeat"/>
    <property type="match status" value="1"/>
</dbReference>
<accession>A0A150GCA7</accession>
<dbReference type="GO" id="GO:0016282">
    <property type="term" value="C:eukaryotic 43S preinitiation complex"/>
    <property type="evidence" value="ECO:0007669"/>
    <property type="project" value="UniProtKB-UniRule"/>
</dbReference>
<name>A0A150GCA7_GONPE</name>
<dbReference type="Gene3D" id="1.10.10.10">
    <property type="entry name" value="Winged helix-like DNA-binding domain superfamily/Winged helix DNA-binding domain"/>
    <property type="match status" value="1"/>
</dbReference>
<dbReference type="GO" id="GO:0003723">
    <property type="term" value="F:RNA binding"/>
    <property type="evidence" value="ECO:0007669"/>
    <property type="project" value="UniProtKB-UniRule"/>
</dbReference>
<dbReference type="InterPro" id="IPR009374">
    <property type="entry name" value="eIF3k"/>
</dbReference>
<evidence type="ECO:0000256" key="1">
    <source>
        <dbReference type="HAMAP-Rule" id="MF_03010"/>
    </source>
</evidence>
<dbReference type="InterPro" id="IPR036388">
    <property type="entry name" value="WH-like_DNA-bd_sf"/>
</dbReference>
<keyword evidence="4" id="KW-1185">Reference proteome</keyword>
<proteinExistence type="inferred from homology"/>
<evidence type="ECO:0000259" key="2">
    <source>
        <dbReference type="Pfam" id="PF10075"/>
    </source>
</evidence>
<sequence length="219" mass="24509">MALSLTGADRYSPEKLPLLEQHVDEQVANRTWNLDANVALLRFYQFSPASVKPQLIVKILVKAIMQAPNPDYKYCITLLPERLQQVDESIFKAVQLANALETSRFGDFWTTANTCRDLLGSIPGFYESVRGFIAHTLVHTYGRVTKRTLADCLKLEGATLDQYLSDKCRAAGWSIVNTPAGDVVALPKNDYNQSVVKRSQELIRFEQVAPMLKAVTVGF</sequence>
<dbReference type="SUPFAM" id="SSF46785">
    <property type="entry name" value="Winged helix' DNA-binding domain"/>
    <property type="match status" value="1"/>
</dbReference>
<keyword evidence="1" id="KW-0396">Initiation factor</keyword>
<dbReference type="Proteomes" id="UP000075714">
    <property type="component" value="Unassembled WGS sequence"/>
</dbReference>
<dbReference type="OrthoDB" id="337745at2759"/>
<dbReference type="GO" id="GO:0001732">
    <property type="term" value="P:formation of cytoplasmic translation initiation complex"/>
    <property type="evidence" value="ECO:0007669"/>
    <property type="project" value="UniProtKB-UniRule"/>
</dbReference>
<dbReference type="AlphaFoldDB" id="A0A150GCA7"/>
<dbReference type="InterPro" id="IPR033464">
    <property type="entry name" value="CSN8_PSD8_EIF3K"/>
</dbReference>